<protein>
    <submittedName>
        <fullName evidence="1">Uncharacterized protein</fullName>
    </submittedName>
</protein>
<accession>A0A7W8MQU3</accession>
<keyword evidence="2" id="KW-1185">Reference proteome</keyword>
<gene>
    <name evidence="1" type="ORF">HDF09_001780</name>
</gene>
<dbReference type="Proteomes" id="UP000568106">
    <property type="component" value="Unassembled WGS sequence"/>
</dbReference>
<dbReference type="EMBL" id="JACHDY010000002">
    <property type="protein sequence ID" value="MBB5317111.1"/>
    <property type="molecule type" value="Genomic_DNA"/>
</dbReference>
<dbReference type="AlphaFoldDB" id="A0A7W8MQU3"/>
<proteinExistence type="predicted"/>
<evidence type="ECO:0000313" key="2">
    <source>
        <dbReference type="Proteomes" id="UP000568106"/>
    </source>
</evidence>
<organism evidence="1 2">
    <name type="scientific">Tunturiibacter empetritectus</name>
    <dbReference type="NCBI Taxonomy" id="3069691"/>
    <lineage>
        <taxon>Bacteria</taxon>
        <taxon>Pseudomonadati</taxon>
        <taxon>Acidobacteriota</taxon>
        <taxon>Terriglobia</taxon>
        <taxon>Terriglobales</taxon>
        <taxon>Acidobacteriaceae</taxon>
        <taxon>Tunturiibacter</taxon>
    </lineage>
</organism>
<evidence type="ECO:0000313" key="1">
    <source>
        <dbReference type="EMBL" id="MBB5317111.1"/>
    </source>
</evidence>
<sequence>MPDIIAAEKPIYFQKRRTEIMMLKRYSAIALFFVAFSGVISAGAQTSPFSAEAKQKAESLLKQMTLDEKVR</sequence>
<reference evidence="1" key="1">
    <citation type="submission" date="2020-08" db="EMBL/GenBank/DDBJ databases">
        <title>Genomic Encyclopedia of Type Strains, Phase IV (KMG-V): Genome sequencing to study the core and pangenomes of soil and plant-associated prokaryotes.</title>
        <authorList>
            <person name="Whitman W."/>
        </authorList>
    </citation>
    <scope>NUCLEOTIDE SEQUENCE [LARGE SCALE GENOMIC DNA]</scope>
    <source>
        <strain evidence="1">M8UP27</strain>
    </source>
</reference>
<comment type="caution">
    <text evidence="1">The sequence shown here is derived from an EMBL/GenBank/DDBJ whole genome shotgun (WGS) entry which is preliminary data.</text>
</comment>
<name>A0A7W8MQU3_9BACT</name>